<dbReference type="InterPro" id="IPR029044">
    <property type="entry name" value="Nucleotide-diphossugar_trans"/>
</dbReference>
<evidence type="ECO:0000313" key="6">
    <source>
        <dbReference type="EMBL" id="MBM3275417.1"/>
    </source>
</evidence>
<dbReference type="EMBL" id="VGJX01000566">
    <property type="protein sequence ID" value="MBM3275417.1"/>
    <property type="molecule type" value="Genomic_DNA"/>
</dbReference>
<evidence type="ECO:0000313" key="7">
    <source>
        <dbReference type="Proteomes" id="UP000703893"/>
    </source>
</evidence>
<dbReference type="Pfam" id="PF00535">
    <property type="entry name" value="Glycos_transf_2"/>
    <property type="match status" value="1"/>
</dbReference>
<dbReference type="Gene3D" id="3.90.550.10">
    <property type="entry name" value="Spore Coat Polysaccharide Biosynthesis Protein SpsA, Chain A"/>
    <property type="match status" value="1"/>
</dbReference>
<evidence type="ECO:0000259" key="5">
    <source>
        <dbReference type="Pfam" id="PF00535"/>
    </source>
</evidence>
<comment type="pathway">
    <text evidence="1">Cell wall biogenesis; cell wall polysaccharide biosynthesis.</text>
</comment>
<dbReference type="GO" id="GO:0016757">
    <property type="term" value="F:glycosyltransferase activity"/>
    <property type="evidence" value="ECO:0007669"/>
    <property type="project" value="UniProtKB-KW"/>
</dbReference>
<dbReference type="Proteomes" id="UP000703893">
    <property type="component" value="Unassembled WGS sequence"/>
</dbReference>
<feature type="domain" description="Glycosyltransferase 2-like" evidence="5">
    <location>
        <begin position="4"/>
        <end position="164"/>
    </location>
</feature>
<dbReference type="InterPro" id="IPR001173">
    <property type="entry name" value="Glyco_trans_2-like"/>
</dbReference>
<keyword evidence="4" id="KW-0808">Transferase</keyword>
<keyword evidence="3" id="KW-0328">Glycosyltransferase</keyword>
<organism evidence="6 7">
    <name type="scientific">Candidatus Tanganyikabacteria bacterium</name>
    <dbReference type="NCBI Taxonomy" id="2961651"/>
    <lineage>
        <taxon>Bacteria</taxon>
        <taxon>Bacillati</taxon>
        <taxon>Candidatus Sericytochromatia</taxon>
        <taxon>Candidatus Tanganyikabacteria</taxon>
    </lineage>
</organism>
<comment type="similarity">
    <text evidence="2">Belongs to the glycosyltransferase 2 family.</text>
</comment>
<comment type="caution">
    <text evidence="6">The sequence shown here is derived from an EMBL/GenBank/DDBJ whole genome shotgun (WGS) entry which is preliminary data.</text>
</comment>
<evidence type="ECO:0000256" key="4">
    <source>
        <dbReference type="ARBA" id="ARBA00022679"/>
    </source>
</evidence>
<evidence type="ECO:0000256" key="1">
    <source>
        <dbReference type="ARBA" id="ARBA00004776"/>
    </source>
</evidence>
<protein>
    <submittedName>
        <fullName evidence="6">Glycosyltransferase</fullName>
    </submittedName>
</protein>
<reference evidence="6 7" key="1">
    <citation type="submission" date="2019-03" db="EMBL/GenBank/DDBJ databases">
        <title>Lake Tanganyika Metagenome-Assembled Genomes (MAGs).</title>
        <authorList>
            <person name="Tran P."/>
        </authorList>
    </citation>
    <scope>NUCLEOTIDE SEQUENCE [LARGE SCALE GENOMIC DNA]</scope>
    <source>
        <strain evidence="6">K_DeepCast_65m_m2_236</strain>
    </source>
</reference>
<dbReference type="SUPFAM" id="SSF53448">
    <property type="entry name" value="Nucleotide-diphospho-sugar transferases"/>
    <property type="match status" value="1"/>
</dbReference>
<gene>
    <name evidence="6" type="ORF">FJZ00_09700</name>
</gene>
<accession>A0A938BJK3</accession>
<evidence type="ECO:0000256" key="2">
    <source>
        <dbReference type="ARBA" id="ARBA00006739"/>
    </source>
</evidence>
<dbReference type="AlphaFoldDB" id="A0A938BJK3"/>
<dbReference type="PANTHER" id="PTHR43179:SF12">
    <property type="entry name" value="GALACTOFURANOSYLTRANSFERASE GLFT2"/>
    <property type="match status" value="1"/>
</dbReference>
<evidence type="ECO:0000256" key="3">
    <source>
        <dbReference type="ARBA" id="ARBA00022676"/>
    </source>
</evidence>
<name>A0A938BJK3_9BACT</name>
<sequence length="305" mass="33325">MTASVVIITRNRPDMLRRCLEHLADQGADEILVVDASDGRETIDLLAEWPGVWCLDFRGQRNKMPASRNVGIASARGDIVAFLDDDSLARPGWLSALKRAFAEGVGCVGGRAVDQNEPTLPDPTHVGRLLPDGTRIDNFNADPGRVLEVDRVRGCNMAFRRDVLLALGGFDRRYTGSNVNEAGDMCLRVKAAGYKVLYEPSAVVDHISAPREEIPRDPAARRTQFYLARNRTYLLLKTLGPTREVLGTLLKRELAEAWSARQRNGLLWVGAHVAGKAVGAAAACLPRHTGMPQRRPSAGAASVKR</sequence>
<dbReference type="PANTHER" id="PTHR43179">
    <property type="entry name" value="RHAMNOSYLTRANSFERASE WBBL"/>
    <property type="match status" value="1"/>
</dbReference>
<proteinExistence type="inferred from homology"/>